<reference evidence="3" key="1">
    <citation type="journal article" date="2020" name="mSystems">
        <title>Genome- and Community-Level Interaction Insights into Carbon Utilization and Element Cycling Functions of Hydrothermarchaeota in Hydrothermal Sediment.</title>
        <authorList>
            <person name="Zhou Z."/>
            <person name="Liu Y."/>
            <person name="Xu W."/>
            <person name="Pan J."/>
            <person name="Luo Z.H."/>
            <person name="Li M."/>
        </authorList>
    </citation>
    <scope>NUCLEOTIDE SEQUENCE [LARGE SCALE GENOMIC DNA]</scope>
    <source>
        <strain evidence="3">HyVt-19</strain>
    </source>
</reference>
<dbReference type="Gene3D" id="3.40.190.10">
    <property type="entry name" value="Periplasmic binding protein-like II"/>
    <property type="match status" value="2"/>
</dbReference>
<accession>A0A7C1AWK1</accession>
<keyword evidence="1 2" id="KW-0732">Signal</keyword>
<dbReference type="InterPro" id="IPR006059">
    <property type="entry name" value="SBP"/>
</dbReference>
<evidence type="ECO:0000313" key="3">
    <source>
        <dbReference type="EMBL" id="HDL90277.1"/>
    </source>
</evidence>
<comment type="caution">
    <text evidence="3">The sequence shown here is derived from an EMBL/GenBank/DDBJ whole genome shotgun (WGS) entry which is preliminary data.</text>
</comment>
<dbReference type="PIRSF" id="PIRSF002825">
    <property type="entry name" value="CfbpA"/>
    <property type="match status" value="1"/>
</dbReference>
<feature type="chain" id="PRO_5027861929" evidence="2">
    <location>
        <begin position="23"/>
        <end position="325"/>
    </location>
</feature>
<dbReference type="Proteomes" id="UP000886355">
    <property type="component" value="Unassembled WGS sequence"/>
</dbReference>
<gene>
    <name evidence="3" type="ORF">ENG14_05180</name>
</gene>
<dbReference type="Pfam" id="PF01547">
    <property type="entry name" value="SBP_bac_1"/>
    <property type="match status" value="1"/>
</dbReference>
<protein>
    <submittedName>
        <fullName evidence="3">Extracellular solute-binding protein</fullName>
    </submittedName>
</protein>
<organism evidence="3">
    <name type="scientific">Thermodesulforhabdus norvegica</name>
    <dbReference type="NCBI Taxonomy" id="39841"/>
    <lineage>
        <taxon>Bacteria</taxon>
        <taxon>Pseudomonadati</taxon>
        <taxon>Thermodesulfobacteriota</taxon>
        <taxon>Syntrophobacteria</taxon>
        <taxon>Syntrophobacterales</taxon>
        <taxon>Thermodesulforhabdaceae</taxon>
        <taxon>Thermodesulforhabdus</taxon>
    </lineage>
</organism>
<sequence>MKWRRVMCVLLLGLFLSVLVLADEPSGKIVVYSASGPEITEPLYELFQSKYPGIQITFVYGKTPELFARLEAEKNRPAADVMFGGAPITYDQKRDLFEPYVHPEGANFVISDPNNIWQPFSIFAQPLMYNTNIVEEEDRVDTIIKLVANGEKWAKLGGIALADPSKSSTGWTIVSGITSAYSWNFVRELLKYATVTPGSDAMFNAIKDGEVPVGWVNEDLGIKWELAGLPVKIIYPKDVCTVQVDAYGLVKGASHSELAKIFLNFLGTKEAHELVSSIIKRRSVRKDVAPPGELPPLGELNLYTQSESREVVISKFNRILEELGK</sequence>
<proteinExistence type="predicted"/>
<evidence type="ECO:0000256" key="2">
    <source>
        <dbReference type="SAM" id="SignalP"/>
    </source>
</evidence>
<feature type="signal peptide" evidence="2">
    <location>
        <begin position="1"/>
        <end position="22"/>
    </location>
</feature>
<dbReference type="SUPFAM" id="SSF53850">
    <property type="entry name" value="Periplasmic binding protein-like II"/>
    <property type="match status" value="1"/>
</dbReference>
<evidence type="ECO:0000256" key="1">
    <source>
        <dbReference type="ARBA" id="ARBA00022729"/>
    </source>
</evidence>
<dbReference type="PANTHER" id="PTHR30006">
    <property type="entry name" value="THIAMINE-BINDING PERIPLASMIC PROTEIN-RELATED"/>
    <property type="match status" value="1"/>
</dbReference>
<dbReference type="AlphaFoldDB" id="A0A7C1AWK1"/>
<name>A0A7C1AWK1_9BACT</name>
<dbReference type="EMBL" id="DQZW01000244">
    <property type="protein sequence ID" value="HDL90277.1"/>
    <property type="molecule type" value="Genomic_DNA"/>
</dbReference>
<dbReference type="InterPro" id="IPR026045">
    <property type="entry name" value="Ferric-bd"/>
</dbReference>